<evidence type="ECO:0000313" key="8">
    <source>
        <dbReference type="EMBL" id="MFC3152325.1"/>
    </source>
</evidence>
<feature type="transmembrane region" description="Helical" evidence="7">
    <location>
        <begin position="207"/>
        <end position="228"/>
    </location>
</feature>
<comment type="caution">
    <text evidence="8">The sequence shown here is derived from an EMBL/GenBank/DDBJ whole genome shotgun (WGS) entry which is preliminary data.</text>
</comment>
<keyword evidence="5 7" id="KW-1133">Transmembrane helix</keyword>
<dbReference type="NCBIfam" id="TIGR00765">
    <property type="entry name" value="yihY_not_rbn"/>
    <property type="match status" value="1"/>
</dbReference>
<evidence type="ECO:0000256" key="3">
    <source>
        <dbReference type="ARBA" id="ARBA00022519"/>
    </source>
</evidence>
<dbReference type="PANTHER" id="PTHR30213">
    <property type="entry name" value="INNER MEMBRANE PROTEIN YHJD"/>
    <property type="match status" value="1"/>
</dbReference>
<evidence type="ECO:0000256" key="5">
    <source>
        <dbReference type="ARBA" id="ARBA00022989"/>
    </source>
</evidence>
<comment type="subcellular location">
    <subcellularLocation>
        <location evidence="1 7">Cell membrane</location>
        <topology evidence="1 7">Multi-pass membrane protein</topology>
    </subcellularLocation>
</comment>
<keyword evidence="9" id="KW-1185">Reference proteome</keyword>
<feature type="transmembrane region" description="Helical" evidence="7">
    <location>
        <begin position="138"/>
        <end position="160"/>
    </location>
</feature>
<organism evidence="8 9">
    <name type="scientific">Litoribrevibacter euphylliae</name>
    <dbReference type="NCBI Taxonomy" id="1834034"/>
    <lineage>
        <taxon>Bacteria</taxon>
        <taxon>Pseudomonadati</taxon>
        <taxon>Pseudomonadota</taxon>
        <taxon>Gammaproteobacteria</taxon>
        <taxon>Oceanospirillales</taxon>
        <taxon>Oceanospirillaceae</taxon>
        <taxon>Litoribrevibacter</taxon>
    </lineage>
</organism>
<accession>A0ABV7HEP2</accession>
<keyword evidence="3" id="KW-0997">Cell inner membrane</keyword>
<proteinExistence type="inferred from homology"/>
<evidence type="ECO:0000256" key="1">
    <source>
        <dbReference type="ARBA" id="ARBA00004651"/>
    </source>
</evidence>
<keyword evidence="4 7" id="KW-0812">Transmembrane</keyword>
<dbReference type="RefSeq" id="WP_386722252.1">
    <property type="nucleotide sequence ID" value="NZ_JBHRSZ010000006.1"/>
</dbReference>
<keyword evidence="2 7" id="KW-1003">Cell membrane</keyword>
<dbReference type="Pfam" id="PF03631">
    <property type="entry name" value="Virul_fac_BrkB"/>
    <property type="match status" value="1"/>
</dbReference>
<dbReference type="EMBL" id="JBHRSZ010000006">
    <property type="protein sequence ID" value="MFC3152325.1"/>
    <property type="molecule type" value="Genomic_DNA"/>
</dbReference>
<sequence>MNNFRNLLSFHNILSFHKKLLTHFVQDNCLQVAAALTFTTLFAVVPVSFVLFTVLKSIPALAEANGQIQAFIFDHFVPTSGTEVMTYLQQFASQSTQLTFIGLAILIITAVLLLRTIEQSINQIWGIAQGRKGMVSFLMYWAIISLGPILLASGLLISSWLASSEFLSQTLAWINVGNSLYSLMPWLLNVMAFSLIYIVVPNCYVPWRAGVSGALVAATLFEIAKYGFTWFVTNLSSYHLIYGAFAAIPLFLLWIHISWLITLLGVEWVKGLVTWQATQHAAKESIFHQSLRILEFLWRNHADGQTTTAESLGHYLTEIGCDHWSDIRRFLLQENLIAVNARGDFLIGRDFHQVKISDLMRNAPWNLSEWAQHFKHHSNEPWQHDLLTHWQQLEESIDAQFPQNLQQVLTLLSSKIKSNLSDDA</sequence>
<keyword evidence="6 7" id="KW-0472">Membrane</keyword>
<feature type="transmembrane region" description="Helical" evidence="7">
    <location>
        <begin position="240"/>
        <end position="266"/>
    </location>
</feature>
<dbReference type="Proteomes" id="UP001595476">
    <property type="component" value="Unassembled WGS sequence"/>
</dbReference>
<evidence type="ECO:0000256" key="7">
    <source>
        <dbReference type="HAMAP-Rule" id="MF_00672"/>
    </source>
</evidence>
<dbReference type="PANTHER" id="PTHR30213:SF0">
    <property type="entry name" value="UPF0761 MEMBRANE PROTEIN YIHY"/>
    <property type="match status" value="1"/>
</dbReference>
<evidence type="ECO:0000256" key="2">
    <source>
        <dbReference type="ARBA" id="ARBA00022475"/>
    </source>
</evidence>
<gene>
    <name evidence="8" type="ORF">ACFOEK_14925</name>
</gene>
<protein>
    <recommendedName>
        <fullName evidence="7">UPF0761 membrane protein ACFOEK_14925</fullName>
    </recommendedName>
</protein>
<feature type="transmembrane region" description="Helical" evidence="7">
    <location>
        <begin position="98"/>
        <end position="117"/>
    </location>
</feature>
<evidence type="ECO:0000256" key="6">
    <source>
        <dbReference type="ARBA" id="ARBA00023136"/>
    </source>
</evidence>
<feature type="transmembrane region" description="Helical" evidence="7">
    <location>
        <begin position="180"/>
        <end position="200"/>
    </location>
</feature>
<dbReference type="InterPro" id="IPR017039">
    <property type="entry name" value="Virul_fac_BrkB"/>
</dbReference>
<name>A0ABV7HEP2_9GAMM</name>
<reference evidence="9" key="1">
    <citation type="journal article" date="2019" name="Int. J. Syst. Evol. Microbiol.">
        <title>The Global Catalogue of Microorganisms (GCM) 10K type strain sequencing project: providing services to taxonomists for standard genome sequencing and annotation.</title>
        <authorList>
            <consortium name="The Broad Institute Genomics Platform"/>
            <consortium name="The Broad Institute Genome Sequencing Center for Infectious Disease"/>
            <person name="Wu L."/>
            <person name="Ma J."/>
        </authorList>
    </citation>
    <scope>NUCLEOTIDE SEQUENCE [LARGE SCALE GENOMIC DNA]</scope>
    <source>
        <strain evidence="9">KCTC 52438</strain>
    </source>
</reference>
<feature type="transmembrane region" description="Helical" evidence="7">
    <location>
        <begin position="29"/>
        <end position="55"/>
    </location>
</feature>
<evidence type="ECO:0000313" key="9">
    <source>
        <dbReference type="Proteomes" id="UP001595476"/>
    </source>
</evidence>
<dbReference type="InterPro" id="IPR023679">
    <property type="entry name" value="UPF0761_bac"/>
</dbReference>
<dbReference type="HAMAP" id="MF_00672">
    <property type="entry name" value="UPF0761"/>
    <property type="match status" value="1"/>
</dbReference>
<comment type="similarity">
    <text evidence="7">Belongs to the UPF0761 family.</text>
</comment>
<evidence type="ECO:0000256" key="4">
    <source>
        <dbReference type="ARBA" id="ARBA00022692"/>
    </source>
</evidence>